<evidence type="ECO:0000256" key="7">
    <source>
        <dbReference type="ARBA" id="ARBA00022840"/>
    </source>
</evidence>
<dbReference type="GO" id="GO:0017118">
    <property type="term" value="F:lipoyltransferase activity"/>
    <property type="evidence" value="ECO:0007669"/>
    <property type="project" value="TreeGrafter"/>
</dbReference>
<evidence type="ECO:0000256" key="3">
    <source>
        <dbReference type="ARBA" id="ARBA00008242"/>
    </source>
</evidence>
<dbReference type="Gene3D" id="3.30.390.50">
    <property type="entry name" value="CO dehydrogenase flavoprotein, C-terminal domain"/>
    <property type="match status" value="1"/>
</dbReference>
<dbReference type="SUPFAM" id="SSF55681">
    <property type="entry name" value="Class II aaRS and biotin synthetases"/>
    <property type="match status" value="1"/>
</dbReference>
<dbReference type="GO" id="GO:0005524">
    <property type="term" value="F:ATP binding"/>
    <property type="evidence" value="ECO:0007669"/>
    <property type="project" value="UniProtKB-KW"/>
</dbReference>
<dbReference type="Pfam" id="PF10437">
    <property type="entry name" value="Lip_prot_lig_C"/>
    <property type="match status" value="1"/>
</dbReference>
<reference evidence="10" key="1">
    <citation type="submission" date="2022-10" db="EMBL/GenBank/DDBJ databases">
        <authorList>
            <person name="Chen Y."/>
            <person name="Dougan E. K."/>
            <person name="Chan C."/>
            <person name="Rhodes N."/>
            <person name="Thang M."/>
        </authorList>
    </citation>
    <scope>NUCLEOTIDE SEQUENCE</scope>
</reference>
<evidence type="ECO:0000256" key="4">
    <source>
        <dbReference type="ARBA" id="ARBA00012367"/>
    </source>
</evidence>
<evidence type="ECO:0000256" key="1">
    <source>
        <dbReference type="ARBA" id="ARBA00005085"/>
    </source>
</evidence>
<dbReference type="GO" id="GO:0005737">
    <property type="term" value="C:cytoplasm"/>
    <property type="evidence" value="ECO:0007669"/>
    <property type="project" value="TreeGrafter"/>
</dbReference>
<dbReference type="GO" id="GO:0016979">
    <property type="term" value="F:lipoate-protein ligase activity"/>
    <property type="evidence" value="ECO:0007669"/>
    <property type="project" value="UniProtKB-EC"/>
</dbReference>
<dbReference type="PANTHER" id="PTHR12561:SF3">
    <property type="entry name" value="LIPOYLTRANSFERASE 1, MITOCHONDRIAL"/>
    <property type="match status" value="1"/>
</dbReference>
<accession>A0A9P1CHU3</accession>
<sequence length="372" mass="42078">MSTMAFLRATAQWRRVSGVSGARASASARRWSTGARILKSDVPDIIFHFAVEEYLMNFAKIRAPLMYLWRPQPVVTIGRHQNPWKECVLSRLEEDGVALVRRRSGGGAVFQDAGCSVFTFIFPSSDFHIDRNLDTVLGALRRLGIEAEKKGRNDLTHEDKKISGSAFKHAPDRQVSLHHGTILIDTDLTALQRYLTPDKRKLQAKGIASVGARVMNLRESFPKLTHQQLCDALIEEFRERHGATEPLEEVTERSELTRAEAFQELVAELSDKSWRLGKTPEFSHQFETRIDGVGVFDVHLKVVQGVIEDATIFTDALFPDVITQAMHALKGRDYGRHSMRQALLELRPQFVEEGPRKSLDAMTEWMISNVED</sequence>
<keyword evidence="6" id="KW-0547">Nucleotide-binding</keyword>
<name>A0A9P1CHU3_9DINO</name>
<dbReference type="PANTHER" id="PTHR12561">
    <property type="entry name" value="LIPOATE-PROTEIN LIGASE"/>
    <property type="match status" value="1"/>
</dbReference>
<evidence type="ECO:0000256" key="6">
    <source>
        <dbReference type="ARBA" id="ARBA00022741"/>
    </source>
</evidence>
<keyword evidence="5 11" id="KW-0436">Ligase</keyword>
<evidence type="ECO:0000313" key="10">
    <source>
        <dbReference type="EMBL" id="CAI3990923.1"/>
    </source>
</evidence>
<dbReference type="Gene3D" id="3.30.930.10">
    <property type="entry name" value="Bira Bifunctional Protein, Domain 2"/>
    <property type="match status" value="1"/>
</dbReference>
<comment type="similarity">
    <text evidence="3">Belongs to the LplA family.</text>
</comment>
<organism evidence="10">
    <name type="scientific">Cladocopium goreaui</name>
    <dbReference type="NCBI Taxonomy" id="2562237"/>
    <lineage>
        <taxon>Eukaryota</taxon>
        <taxon>Sar</taxon>
        <taxon>Alveolata</taxon>
        <taxon>Dinophyceae</taxon>
        <taxon>Suessiales</taxon>
        <taxon>Symbiodiniaceae</taxon>
        <taxon>Cladocopium</taxon>
    </lineage>
</organism>
<dbReference type="NCBIfam" id="TIGR00545">
    <property type="entry name" value="lipoyltrans"/>
    <property type="match status" value="1"/>
</dbReference>
<reference evidence="11 12" key="2">
    <citation type="submission" date="2024-05" db="EMBL/GenBank/DDBJ databases">
        <authorList>
            <person name="Chen Y."/>
            <person name="Shah S."/>
            <person name="Dougan E. K."/>
            <person name="Thang M."/>
            <person name="Chan C."/>
        </authorList>
    </citation>
    <scope>NUCLEOTIDE SEQUENCE [LARGE SCALE GENOMIC DNA]</scope>
</reference>
<dbReference type="InterPro" id="IPR019491">
    <property type="entry name" value="Lipoate_protein_ligase_C"/>
</dbReference>
<gene>
    <name evidence="10" type="ORF">C1SCF055_LOCUS17871</name>
</gene>
<evidence type="ECO:0000313" key="11">
    <source>
        <dbReference type="EMBL" id="CAL4778235.1"/>
    </source>
</evidence>
<dbReference type="Pfam" id="PF21948">
    <property type="entry name" value="LplA-B_cat"/>
    <property type="match status" value="1"/>
</dbReference>
<protein>
    <recommendedName>
        <fullName evidence="4">lipoate--protein ligase</fullName>
        <ecNumber evidence="4">6.3.1.20</ecNumber>
    </recommendedName>
</protein>
<dbReference type="InterPro" id="IPR045864">
    <property type="entry name" value="aa-tRNA-synth_II/BPL/LPL"/>
</dbReference>
<dbReference type="EMBL" id="CAMXCT010001531">
    <property type="protein sequence ID" value="CAI3990923.1"/>
    <property type="molecule type" value="Genomic_DNA"/>
</dbReference>
<proteinExistence type="inferred from homology"/>
<dbReference type="AlphaFoldDB" id="A0A9P1CHU3"/>
<evidence type="ECO:0000256" key="2">
    <source>
        <dbReference type="ARBA" id="ARBA00005124"/>
    </source>
</evidence>
<comment type="catalytic activity">
    <reaction evidence="8">
        <text>L-lysyl-[lipoyl-carrier protein] + (R)-lipoate + ATP = N(6)-[(R)-lipoyl]-L-lysyl-[lipoyl-carrier protein] + AMP + diphosphate + H(+)</text>
        <dbReference type="Rhea" id="RHEA:49288"/>
        <dbReference type="Rhea" id="RHEA-COMP:10500"/>
        <dbReference type="Rhea" id="RHEA-COMP:10502"/>
        <dbReference type="ChEBI" id="CHEBI:15378"/>
        <dbReference type="ChEBI" id="CHEBI:29969"/>
        <dbReference type="ChEBI" id="CHEBI:30616"/>
        <dbReference type="ChEBI" id="CHEBI:33019"/>
        <dbReference type="ChEBI" id="CHEBI:83088"/>
        <dbReference type="ChEBI" id="CHEBI:83099"/>
        <dbReference type="ChEBI" id="CHEBI:456215"/>
        <dbReference type="EC" id="6.3.1.20"/>
    </reaction>
</comment>
<dbReference type="CDD" id="cd16443">
    <property type="entry name" value="LplA"/>
    <property type="match status" value="1"/>
</dbReference>
<comment type="caution">
    <text evidence="10">The sequence shown here is derived from an EMBL/GenBank/DDBJ whole genome shotgun (WGS) entry which is preliminary data.</text>
</comment>
<dbReference type="GO" id="GO:0009249">
    <property type="term" value="P:protein lipoylation"/>
    <property type="evidence" value="ECO:0007669"/>
    <property type="project" value="InterPro"/>
</dbReference>
<keyword evidence="7" id="KW-0067">ATP-binding</keyword>
<keyword evidence="12" id="KW-1185">Reference proteome</keyword>
<evidence type="ECO:0000256" key="5">
    <source>
        <dbReference type="ARBA" id="ARBA00022598"/>
    </source>
</evidence>
<dbReference type="PROSITE" id="PS51733">
    <property type="entry name" value="BPL_LPL_CATALYTIC"/>
    <property type="match status" value="1"/>
</dbReference>
<dbReference type="EC" id="6.3.1.20" evidence="4"/>
<dbReference type="EMBL" id="CAMXCT020001531">
    <property type="protein sequence ID" value="CAL1144298.1"/>
    <property type="molecule type" value="Genomic_DNA"/>
</dbReference>
<feature type="domain" description="BPL/LPL catalytic" evidence="9">
    <location>
        <begin position="60"/>
        <end position="245"/>
    </location>
</feature>
<dbReference type="SUPFAM" id="SSF82649">
    <property type="entry name" value="SufE/NifU"/>
    <property type="match status" value="1"/>
</dbReference>
<evidence type="ECO:0000256" key="8">
    <source>
        <dbReference type="ARBA" id="ARBA00048037"/>
    </source>
</evidence>
<comment type="pathway">
    <text evidence="2">Protein modification; protein lipoylation via exogenous pathway; protein N(6)-(lipoyl)lysine from lipoate: step 1/2.</text>
</comment>
<dbReference type="EMBL" id="CAMXCT030001531">
    <property type="protein sequence ID" value="CAL4778235.1"/>
    <property type="molecule type" value="Genomic_DNA"/>
</dbReference>
<evidence type="ECO:0000313" key="12">
    <source>
        <dbReference type="Proteomes" id="UP001152797"/>
    </source>
</evidence>
<dbReference type="OrthoDB" id="201621at2759"/>
<dbReference type="InterPro" id="IPR004562">
    <property type="entry name" value="LipoylTrfase_LipoateP_Ligase"/>
</dbReference>
<dbReference type="Proteomes" id="UP001152797">
    <property type="component" value="Unassembled WGS sequence"/>
</dbReference>
<comment type="pathway">
    <text evidence="1">Protein modification; protein lipoylation via exogenous pathway; protein N(6)-(lipoyl)lysine from lipoate: step 2/2.</text>
</comment>
<evidence type="ECO:0000259" key="9">
    <source>
        <dbReference type="PROSITE" id="PS51733"/>
    </source>
</evidence>
<dbReference type="InterPro" id="IPR004143">
    <property type="entry name" value="BPL_LPL_catalytic"/>
</dbReference>